<evidence type="ECO:0000313" key="1">
    <source>
        <dbReference type="EMBL" id="KRX97305.1"/>
    </source>
</evidence>
<reference evidence="1 2" key="1">
    <citation type="submission" date="2015-01" db="EMBL/GenBank/DDBJ databases">
        <title>Evolution of Trichinella species and genotypes.</title>
        <authorList>
            <person name="Korhonen P.K."/>
            <person name="Edoardo P."/>
            <person name="Giuseppe L.R."/>
            <person name="Gasser R.B."/>
        </authorList>
    </citation>
    <scope>NUCLEOTIDE SEQUENCE [LARGE SCALE GENOMIC DNA]</scope>
    <source>
        <strain evidence="1">ISS141</strain>
    </source>
</reference>
<protein>
    <submittedName>
        <fullName evidence="1">Uncharacterized protein</fullName>
    </submittedName>
</protein>
<name>A0A0V0YC27_TRIPS</name>
<sequence length="81" mass="9463">MQVADHLLVRMVALLNWDWFTDHGSNWSSIWIYAESVFRKSLSIDQRRWPSEKAIPNILQFSQHGLLGSAFQLTVDIIFTE</sequence>
<organism evidence="1 2">
    <name type="scientific">Trichinella pseudospiralis</name>
    <name type="common">Parasitic roundworm</name>
    <dbReference type="NCBI Taxonomy" id="6337"/>
    <lineage>
        <taxon>Eukaryota</taxon>
        <taxon>Metazoa</taxon>
        <taxon>Ecdysozoa</taxon>
        <taxon>Nematoda</taxon>
        <taxon>Enoplea</taxon>
        <taxon>Dorylaimia</taxon>
        <taxon>Trichinellida</taxon>
        <taxon>Trichinellidae</taxon>
        <taxon>Trichinella</taxon>
    </lineage>
</organism>
<proteinExistence type="predicted"/>
<dbReference type="Proteomes" id="UP000054815">
    <property type="component" value="Unassembled WGS sequence"/>
</dbReference>
<accession>A0A0V0YC27</accession>
<dbReference type="AlphaFoldDB" id="A0A0V0YC27"/>
<gene>
    <name evidence="1" type="ORF">T4E_4677</name>
</gene>
<evidence type="ECO:0000313" key="2">
    <source>
        <dbReference type="Proteomes" id="UP000054815"/>
    </source>
</evidence>
<dbReference type="EMBL" id="JYDU01000033">
    <property type="protein sequence ID" value="KRX97305.1"/>
    <property type="molecule type" value="Genomic_DNA"/>
</dbReference>
<comment type="caution">
    <text evidence="1">The sequence shown here is derived from an EMBL/GenBank/DDBJ whole genome shotgun (WGS) entry which is preliminary data.</text>
</comment>